<dbReference type="PANTHER" id="PTHR10492:SF94">
    <property type="entry name" value="ATP-DEPENDENT DNA HELICASE"/>
    <property type="match status" value="1"/>
</dbReference>
<dbReference type="InterPro" id="IPR010285">
    <property type="entry name" value="DNA_helicase_pif1-like_DEAD"/>
</dbReference>
<dbReference type="GO" id="GO:0043139">
    <property type="term" value="F:5'-3' DNA helicase activity"/>
    <property type="evidence" value="ECO:0007669"/>
    <property type="project" value="UniProtKB-EC"/>
</dbReference>
<keyword evidence="1" id="KW-0227">DNA damage</keyword>
<dbReference type="SMART" id="SM00382">
    <property type="entry name" value="AAA"/>
    <property type="match status" value="1"/>
</dbReference>
<dbReference type="CDD" id="cd18809">
    <property type="entry name" value="SF1_C_RecD"/>
    <property type="match status" value="1"/>
</dbReference>
<evidence type="ECO:0000313" key="5">
    <source>
        <dbReference type="Proteomes" id="UP001229421"/>
    </source>
</evidence>
<dbReference type="EC" id="5.6.2.3" evidence="1"/>
<feature type="domain" description="AAA+ ATPase" evidence="3">
    <location>
        <begin position="950"/>
        <end position="1084"/>
    </location>
</feature>
<keyword evidence="1" id="KW-0233">DNA recombination</keyword>
<keyword evidence="1" id="KW-0234">DNA repair</keyword>
<dbReference type="Gene3D" id="3.40.50.300">
    <property type="entry name" value="P-loop containing nucleotide triphosphate hydrolases"/>
    <property type="match status" value="1"/>
</dbReference>
<keyword evidence="1" id="KW-0067">ATP-binding</keyword>
<keyword evidence="1" id="KW-0347">Helicase</keyword>
<feature type="compositionally biased region" description="Basic and acidic residues" evidence="2">
    <location>
        <begin position="34"/>
        <end position="48"/>
    </location>
</feature>
<feature type="region of interest" description="Disordered" evidence="2">
    <location>
        <begin position="1"/>
        <end position="53"/>
    </location>
</feature>
<organism evidence="4 5">
    <name type="scientific">Tagetes erecta</name>
    <name type="common">African marigold</name>
    <dbReference type="NCBI Taxonomy" id="13708"/>
    <lineage>
        <taxon>Eukaryota</taxon>
        <taxon>Viridiplantae</taxon>
        <taxon>Streptophyta</taxon>
        <taxon>Embryophyta</taxon>
        <taxon>Tracheophyta</taxon>
        <taxon>Spermatophyta</taxon>
        <taxon>Magnoliopsida</taxon>
        <taxon>eudicotyledons</taxon>
        <taxon>Gunneridae</taxon>
        <taxon>Pentapetalae</taxon>
        <taxon>asterids</taxon>
        <taxon>campanulids</taxon>
        <taxon>Asterales</taxon>
        <taxon>Asteraceae</taxon>
        <taxon>Asteroideae</taxon>
        <taxon>Heliantheae alliance</taxon>
        <taxon>Tageteae</taxon>
        <taxon>Tagetes</taxon>
    </lineage>
</organism>
<evidence type="ECO:0000256" key="1">
    <source>
        <dbReference type="RuleBase" id="RU363044"/>
    </source>
</evidence>
<accession>A0AAD8KS33</accession>
<dbReference type="Pfam" id="PF05970">
    <property type="entry name" value="PIF1"/>
    <property type="match status" value="1"/>
</dbReference>
<keyword evidence="5" id="KW-1185">Reference proteome</keyword>
<dbReference type="PANTHER" id="PTHR10492">
    <property type="match status" value="1"/>
</dbReference>
<comment type="cofactor">
    <cofactor evidence="1">
        <name>Mg(2+)</name>
        <dbReference type="ChEBI" id="CHEBI:18420"/>
    </cofactor>
</comment>
<dbReference type="GO" id="GO:0000723">
    <property type="term" value="P:telomere maintenance"/>
    <property type="evidence" value="ECO:0007669"/>
    <property type="project" value="InterPro"/>
</dbReference>
<dbReference type="InterPro" id="IPR049163">
    <property type="entry name" value="Pif1-like_2B_dom"/>
</dbReference>
<comment type="catalytic activity">
    <reaction evidence="1">
        <text>ATP + H2O = ADP + phosphate + H(+)</text>
        <dbReference type="Rhea" id="RHEA:13065"/>
        <dbReference type="ChEBI" id="CHEBI:15377"/>
        <dbReference type="ChEBI" id="CHEBI:15378"/>
        <dbReference type="ChEBI" id="CHEBI:30616"/>
        <dbReference type="ChEBI" id="CHEBI:43474"/>
        <dbReference type="ChEBI" id="CHEBI:456216"/>
        <dbReference type="EC" id="5.6.2.3"/>
    </reaction>
</comment>
<proteinExistence type="inferred from homology"/>
<dbReference type="InterPro" id="IPR025476">
    <property type="entry name" value="Helitron_helicase-like"/>
</dbReference>
<dbReference type="InterPro" id="IPR027417">
    <property type="entry name" value="P-loop_NTPase"/>
</dbReference>
<comment type="caution">
    <text evidence="4">The sequence shown here is derived from an EMBL/GenBank/DDBJ whole genome shotgun (WGS) entry which is preliminary data.</text>
</comment>
<protein>
    <recommendedName>
        <fullName evidence="1">ATP-dependent DNA helicase</fullName>
        <ecNumber evidence="1">5.6.2.3</ecNumber>
    </recommendedName>
</protein>
<name>A0AAD8KS33_TARER</name>
<dbReference type="GO" id="GO:0006310">
    <property type="term" value="P:DNA recombination"/>
    <property type="evidence" value="ECO:0007669"/>
    <property type="project" value="UniProtKB-KW"/>
</dbReference>
<dbReference type="SUPFAM" id="SSF52540">
    <property type="entry name" value="P-loop containing nucleoside triphosphate hydrolases"/>
    <property type="match status" value="2"/>
</dbReference>
<comment type="similarity">
    <text evidence="1">Belongs to the helicase family.</text>
</comment>
<sequence>MNSRQPKDGNDVSTSNASTPAAKRKEYHRQYYASRKENNKVSKVRTGDFSESSNHVSLVHDKSLERIPLRTLEINGSHMTQMLKENVPRASAQYRKEYNRQYYATRKENRKCITNVIQVTQTPTDDCTPINTLPSAVDVCMPEITRGARMQPRTLLPQFSEVTDEPSIQDVNIEEDPYNFVYDGPLDNYRVTLNASVELDQRVYNRPTTSEVAGIWVEGNDNITSYKRSIVVYGRSDYTQNIQPHYGCYDPLSYPMFFPNGESGWHPRIPRQAVSIDEVHNNEHHMDEETEGANKQSKRITVAMREYYCYKFQIRPTENVLLFGGRLLQQFVVDVYIKIETQRLQWCEHNQATIRADLYQGIVDCVNAGEVSPNRVGQRVVLPASFIGGPRDMRRRFLDAMTLVQEDGKPDLFLTMTCNPQWPEICDNLKAGQTAQDRPDLVSRVFRAKLEDLKEQLFKKHLLGEVKAYVYVIEFQKRGLPHAHFLLIMYPQHKIGNPDHYDKVVCAEIPDIQRHPKLHELVVKHMIHGPYGRLRTNSPCMQGDPPVCRFRYPRQFNDLTTQGEDSYPLYRRRDNGIKVDVRGKTLDNRWVVPYNPKLLMMFNCHINVEVCSSIKSVKYLFKYVYKGHDKQVIQIDQDDQAVVVNEIKKFQDARYVSPPEAMWRIFGFPLSNIHPAVLALHLHLPNKHMVRFRDNDTMTKVVDREKDKKSMLTAFFEKNRVDQTARQYLYKDFPKHFTWDGSKQKWNPRQRGSQRGRIVSANPAEGERYYLRLLLSNVKGPTSFDDLCTVNGVKYTTFRKAALEIGLIENDESLSQCLTEASLFQFPNALRRLFATIMIYCEPGDVRKLWNDHFDSMSEDHRLQCQSVERVQNMVLNDIRIFLQSMGKNLNDFDLPNITLDVNLQYLGCREVQEENGIIVEPEHLRAKDSLNSDQKVVFDEIMMHVDNDLPGVFFIDGPGGTGKTFLYKALLAEVRSRGLIALATASSGAAANNMPGGRTAHSRFKIPINLENNSMCTIKKQSGTAELIRSSKIIIWDEASMAKRQAIEAVDRTMQDIIGVSLPFGGKIMVMGGDFRQVLPVIRRGTRAQIVDSSLRMSPLWSLTKKMRLTINMRALNDPWFSDFLLRVGDGTEETIEGSFIRIPDDMTIPCTILENSIKELISVIFPSIQNNMYSSDYIISRAILSTRNESVDEINDQMIDIFQGEEKMYYSFDEVEDDHNNFYPIEFLNSLTVSGLPPHKLRLKIGCPIILLRNIDPSHGLCNGTRLICKGFQRNVIDAEIAVGQHMGKRVFLPRIPLCPSEDDMFPFKLKRKQFPVRLSFSMTINKAQGQTIPHVGVYLPDSVFSHGQLYVALSRGISRENTKVLVHQAKKFKRAGVYTSNVVYREVLRDD</sequence>
<evidence type="ECO:0000256" key="2">
    <source>
        <dbReference type="SAM" id="MobiDB-lite"/>
    </source>
</evidence>
<dbReference type="Proteomes" id="UP001229421">
    <property type="component" value="Unassembled WGS sequence"/>
</dbReference>
<keyword evidence="1" id="KW-0378">Hydrolase</keyword>
<dbReference type="FunFam" id="3.40.50.300:FF:002884">
    <property type="entry name" value="ATP-dependent DNA helicase"/>
    <property type="match status" value="1"/>
</dbReference>
<dbReference type="InterPro" id="IPR003593">
    <property type="entry name" value="AAA+_ATPase"/>
</dbReference>
<evidence type="ECO:0000259" key="3">
    <source>
        <dbReference type="SMART" id="SM00382"/>
    </source>
</evidence>
<feature type="compositionally biased region" description="Basic and acidic residues" evidence="2">
    <location>
        <begin position="1"/>
        <end position="10"/>
    </location>
</feature>
<evidence type="ECO:0000313" key="4">
    <source>
        <dbReference type="EMBL" id="KAK1428047.1"/>
    </source>
</evidence>
<keyword evidence="1" id="KW-0547">Nucleotide-binding</keyword>
<dbReference type="EMBL" id="JAUHHV010000004">
    <property type="protein sequence ID" value="KAK1428047.1"/>
    <property type="molecule type" value="Genomic_DNA"/>
</dbReference>
<gene>
    <name evidence="4" type="ORF">QVD17_16874</name>
</gene>
<dbReference type="GO" id="GO:0006281">
    <property type="term" value="P:DNA repair"/>
    <property type="evidence" value="ECO:0007669"/>
    <property type="project" value="UniProtKB-KW"/>
</dbReference>
<dbReference type="GO" id="GO:0016787">
    <property type="term" value="F:hydrolase activity"/>
    <property type="evidence" value="ECO:0007669"/>
    <property type="project" value="UniProtKB-KW"/>
</dbReference>
<dbReference type="GO" id="GO:0005524">
    <property type="term" value="F:ATP binding"/>
    <property type="evidence" value="ECO:0007669"/>
    <property type="project" value="UniProtKB-KW"/>
</dbReference>
<dbReference type="Pfam" id="PF14214">
    <property type="entry name" value="Helitron_like_N"/>
    <property type="match status" value="1"/>
</dbReference>
<reference evidence="4" key="1">
    <citation type="journal article" date="2023" name="bioRxiv">
        <title>Improved chromosome-level genome assembly for marigold (Tagetes erecta).</title>
        <authorList>
            <person name="Jiang F."/>
            <person name="Yuan L."/>
            <person name="Wang S."/>
            <person name="Wang H."/>
            <person name="Xu D."/>
            <person name="Wang A."/>
            <person name="Fan W."/>
        </authorList>
    </citation>
    <scope>NUCLEOTIDE SEQUENCE</scope>
    <source>
        <strain evidence="4">WSJ</strain>
        <tissue evidence="4">Leaf</tissue>
    </source>
</reference>
<dbReference type="Pfam" id="PF21530">
    <property type="entry name" value="Pif1_2B_dom"/>
    <property type="match status" value="1"/>
</dbReference>